<evidence type="ECO:0000313" key="6">
    <source>
        <dbReference type="EMBL" id="WFF41919.1"/>
    </source>
</evidence>
<dbReference type="Pfam" id="PF22341">
    <property type="entry name" value="GSPE_N1E"/>
    <property type="match status" value="1"/>
</dbReference>
<evidence type="ECO:0000256" key="1">
    <source>
        <dbReference type="ARBA" id="ARBA00006611"/>
    </source>
</evidence>
<reference evidence="6 7" key="1">
    <citation type="submission" date="2019-01" db="EMBL/GenBank/DDBJ databases">
        <title>Genome sequence of Salinicola endophyticus REST5.</title>
        <authorList>
            <person name="Nascimento F.X."/>
        </authorList>
    </citation>
    <scope>NUCLEOTIDE SEQUENCE [LARGE SCALE GENOMIC DNA]</scope>
    <source>
        <strain evidence="6 7">REST5</strain>
    </source>
</reference>
<gene>
    <name evidence="6" type="ORF">EVC62_10605</name>
</gene>
<dbReference type="PANTHER" id="PTHR30258:SF27">
    <property type="entry name" value="BACTERIOPHAGE ADSORPTION PROTEIN B-RELATED"/>
    <property type="match status" value="1"/>
</dbReference>
<dbReference type="Gene3D" id="3.30.300.160">
    <property type="entry name" value="Type II secretion system, protein E, N-terminal domain"/>
    <property type="match status" value="1"/>
</dbReference>
<dbReference type="Proteomes" id="UP001321526">
    <property type="component" value="Chromosome"/>
</dbReference>
<comment type="similarity">
    <text evidence="1">Belongs to the GSP E family.</text>
</comment>
<evidence type="ECO:0000256" key="3">
    <source>
        <dbReference type="ARBA" id="ARBA00022840"/>
    </source>
</evidence>
<keyword evidence="3" id="KW-0067">ATP-binding</keyword>
<dbReference type="CDD" id="cd01129">
    <property type="entry name" value="PulE-GspE-like"/>
    <property type="match status" value="1"/>
</dbReference>
<protein>
    <recommendedName>
        <fullName evidence="4">General secretion pathway protein E</fullName>
    </recommendedName>
</protein>
<sequence>MTATPSLSANDDSVAPLPYRLAKRAGVALAPGAHGYRLLCRDTTSPLQLEVLQDIQRRLGRAEGCEWLDGDTFEARLAALHDGERADNAALLEGLAEHVDLDSLMQELPRAEDLLESENEAPVIRLINGVFSEALRLAASDIHVEPFERELVIRLRVDGAMREALRPPRVLAPVLISRIKVMARLDIAEKRQPQDGRITVRAAGRDVDIRVSTLPGIHGERVVMRLLDKHAALLDLDRLGMPPAVLERYRRVLEQPNGILLNTGPTGSGKTTTLYASLNALNDRSRNILTVEDPVEYAIPGIGQTPVNPHAGLTFARGLRAILRQDPDVIMIGEIRDLETAATAVQSSLTGHLVLSTLHTNSALGAIARLRDMGIEPFLLATSLKGVMAQRLVRRLCPACCEWRPRRADDAQWLPGIETLSRLAEPQGCDHCDHSGYRGRLGLYEFIPIDARLAGLIHERAPEAALAEYAFGQAGAQSLAQAALARLAAGETALDEVLRAIHR</sequence>
<dbReference type="PROSITE" id="PS00662">
    <property type="entry name" value="T2SP_E"/>
    <property type="match status" value="1"/>
</dbReference>
<name>A0ABY8FPW4_9GAMM</name>
<keyword evidence="2" id="KW-0547">Nucleotide-binding</keyword>
<evidence type="ECO:0000256" key="4">
    <source>
        <dbReference type="ARBA" id="ARBA00047206"/>
    </source>
</evidence>
<proteinExistence type="inferred from homology"/>
<accession>A0ABY8FPW4</accession>
<dbReference type="InterPro" id="IPR054757">
    <property type="entry name" value="GSPE_N1E"/>
</dbReference>
<evidence type="ECO:0000256" key="2">
    <source>
        <dbReference type="ARBA" id="ARBA00022741"/>
    </source>
</evidence>
<feature type="domain" description="Bacterial type II secretion system protein E" evidence="5">
    <location>
        <begin position="323"/>
        <end position="337"/>
    </location>
</feature>
<dbReference type="Pfam" id="PF00437">
    <property type="entry name" value="T2SSE"/>
    <property type="match status" value="1"/>
</dbReference>
<dbReference type="PANTHER" id="PTHR30258">
    <property type="entry name" value="TYPE II SECRETION SYSTEM PROTEIN GSPE-RELATED"/>
    <property type="match status" value="1"/>
</dbReference>
<dbReference type="SUPFAM" id="SSF160246">
    <property type="entry name" value="EspE N-terminal domain-like"/>
    <property type="match status" value="1"/>
</dbReference>
<evidence type="ECO:0000313" key="7">
    <source>
        <dbReference type="Proteomes" id="UP001321526"/>
    </source>
</evidence>
<evidence type="ECO:0000259" key="5">
    <source>
        <dbReference type="PROSITE" id="PS00662"/>
    </source>
</evidence>
<dbReference type="InterPro" id="IPR037257">
    <property type="entry name" value="T2SS_E_N_sf"/>
</dbReference>
<dbReference type="InterPro" id="IPR001482">
    <property type="entry name" value="T2SS/T4SS_dom"/>
</dbReference>
<organism evidence="6 7">
    <name type="scientific">Salinicola endophyticus</name>
    <dbReference type="NCBI Taxonomy" id="1949083"/>
    <lineage>
        <taxon>Bacteria</taxon>
        <taxon>Pseudomonadati</taxon>
        <taxon>Pseudomonadota</taxon>
        <taxon>Gammaproteobacteria</taxon>
        <taxon>Oceanospirillales</taxon>
        <taxon>Halomonadaceae</taxon>
        <taxon>Salinicola</taxon>
    </lineage>
</organism>
<dbReference type="Gene3D" id="3.30.450.90">
    <property type="match status" value="1"/>
</dbReference>
<dbReference type="Gene3D" id="3.40.50.300">
    <property type="entry name" value="P-loop containing nucleotide triphosphate hydrolases"/>
    <property type="match status" value="1"/>
</dbReference>
<dbReference type="EMBL" id="CP035631">
    <property type="protein sequence ID" value="WFF41919.1"/>
    <property type="molecule type" value="Genomic_DNA"/>
</dbReference>
<dbReference type="RefSeq" id="WP_282234844.1">
    <property type="nucleotide sequence ID" value="NZ_CP035631.1"/>
</dbReference>
<dbReference type="SUPFAM" id="SSF52540">
    <property type="entry name" value="P-loop containing nucleoside triphosphate hydrolases"/>
    <property type="match status" value="1"/>
</dbReference>
<keyword evidence="7" id="KW-1185">Reference proteome</keyword>
<dbReference type="InterPro" id="IPR027417">
    <property type="entry name" value="P-loop_NTPase"/>
</dbReference>